<dbReference type="Proteomes" id="UP001642501">
    <property type="component" value="Unassembled WGS sequence"/>
</dbReference>
<proteinExistence type="predicted"/>
<evidence type="ECO:0000313" key="8">
    <source>
        <dbReference type="Proteomes" id="UP001642501"/>
    </source>
</evidence>
<evidence type="ECO:0000313" key="7">
    <source>
        <dbReference type="EMBL" id="CAK7274211.1"/>
    </source>
</evidence>
<accession>A0ABP0E3E6</accession>
<keyword evidence="4" id="KW-0539">Nucleus</keyword>
<keyword evidence="3" id="KW-0653">Protein transport</keyword>
<dbReference type="PANTHER" id="PTHR10997">
    <property type="entry name" value="IMPORTIN-7, 8, 11"/>
    <property type="match status" value="1"/>
</dbReference>
<keyword evidence="8" id="KW-1185">Reference proteome</keyword>
<evidence type="ECO:0000256" key="4">
    <source>
        <dbReference type="ARBA" id="ARBA00023242"/>
    </source>
</evidence>
<reference evidence="7 8" key="1">
    <citation type="submission" date="2024-01" db="EMBL/GenBank/DDBJ databases">
        <authorList>
            <person name="Allen C."/>
            <person name="Tagirdzhanova G."/>
        </authorList>
    </citation>
    <scope>NUCLEOTIDE SEQUENCE [LARGE SCALE GENOMIC DNA]</scope>
    <source>
        <strain evidence="7 8">CBS 573.63</strain>
    </source>
</reference>
<dbReference type="PROSITE" id="PS50166">
    <property type="entry name" value="IMPORTIN_B_NT"/>
    <property type="match status" value="1"/>
</dbReference>
<organism evidence="7 8">
    <name type="scientific">Sporothrix epigloea</name>
    <dbReference type="NCBI Taxonomy" id="1892477"/>
    <lineage>
        <taxon>Eukaryota</taxon>
        <taxon>Fungi</taxon>
        <taxon>Dikarya</taxon>
        <taxon>Ascomycota</taxon>
        <taxon>Pezizomycotina</taxon>
        <taxon>Sordariomycetes</taxon>
        <taxon>Sordariomycetidae</taxon>
        <taxon>Ophiostomatales</taxon>
        <taxon>Ophiostomataceae</taxon>
        <taxon>Sporothrix</taxon>
    </lineage>
</organism>
<dbReference type="Pfam" id="PF25018">
    <property type="entry name" value="HEAT_IPO9_c"/>
    <property type="match status" value="1"/>
</dbReference>
<dbReference type="Pfam" id="PF03810">
    <property type="entry name" value="IBN_N"/>
    <property type="match status" value="1"/>
</dbReference>
<dbReference type="InterPro" id="IPR056840">
    <property type="entry name" value="HEAT_IPO9_central"/>
</dbReference>
<dbReference type="SMART" id="SM00913">
    <property type="entry name" value="IBN_N"/>
    <property type="match status" value="1"/>
</dbReference>
<dbReference type="InterPro" id="IPR011989">
    <property type="entry name" value="ARM-like"/>
</dbReference>
<evidence type="ECO:0000256" key="1">
    <source>
        <dbReference type="ARBA" id="ARBA00004123"/>
    </source>
</evidence>
<feature type="compositionally biased region" description="Acidic residues" evidence="5">
    <location>
        <begin position="73"/>
        <end position="85"/>
    </location>
</feature>
<name>A0ABP0E3E6_9PEZI</name>
<dbReference type="EMBL" id="CAWUOM010000159">
    <property type="protein sequence ID" value="CAK7274211.1"/>
    <property type="molecule type" value="Genomic_DNA"/>
</dbReference>
<dbReference type="InterPro" id="IPR016024">
    <property type="entry name" value="ARM-type_fold"/>
</dbReference>
<comment type="subcellular location">
    <subcellularLocation>
        <location evidence="1">Nucleus</location>
    </subcellularLocation>
</comment>
<dbReference type="SUPFAM" id="SSF48371">
    <property type="entry name" value="ARM repeat"/>
    <property type="match status" value="1"/>
</dbReference>
<feature type="domain" description="Importin N-terminal" evidence="6">
    <location>
        <begin position="22"/>
        <end position="111"/>
    </location>
</feature>
<evidence type="ECO:0000259" key="6">
    <source>
        <dbReference type="PROSITE" id="PS50166"/>
    </source>
</evidence>
<evidence type="ECO:0000256" key="5">
    <source>
        <dbReference type="SAM" id="MobiDB-lite"/>
    </source>
</evidence>
<dbReference type="PANTHER" id="PTHR10997:SF9">
    <property type="entry name" value="IMPORTIN-9"/>
    <property type="match status" value="1"/>
</dbReference>
<gene>
    <name evidence="7" type="ORF">SEPCBS57363_006043</name>
</gene>
<dbReference type="Gene3D" id="1.25.10.10">
    <property type="entry name" value="Leucine-rich Repeat Variant"/>
    <property type="match status" value="1"/>
</dbReference>
<dbReference type="InterPro" id="IPR001494">
    <property type="entry name" value="Importin-beta_N"/>
</dbReference>
<comment type="caution">
    <text evidence="7">The sequence shown here is derived from an EMBL/GenBank/DDBJ whole genome shotgun (WGS) entry which is preliminary data.</text>
</comment>
<evidence type="ECO:0000256" key="2">
    <source>
        <dbReference type="ARBA" id="ARBA00022448"/>
    </source>
</evidence>
<keyword evidence="2" id="KW-0813">Transport</keyword>
<feature type="region of interest" description="Disordered" evidence="5">
    <location>
        <begin position="991"/>
        <end position="1026"/>
    </location>
</feature>
<feature type="compositionally biased region" description="Acidic residues" evidence="5">
    <location>
        <begin position="1007"/>
        <end position="1026"/>
    </location>
</feature>
<protein>
    <recommendedName>
        <fullName evidence="6">Importin N-terminal domain-containing protein</fullName>
    </recommendedName>
</protein>
<evidence type="ECO:0000256" key="3">
    <source>
        <dbReference type="ARBA" id="ARBA00022927"/>
    </source>
</evidence>
<feature type="region of interest" description="Disordered" evidence="5">
    <location>
        <begin position="68"/>
        <end position="93"/>
    </location>
</feature>
<sequence>MDEIVRLLSNTQLPDEEPRKRAELELKSAQTNPAFPGTLTAVAATSTYPTQIRQSALTVLRQFIQRNWTSDGTGDDDDDDDDDDDAGRPKIPISDTVKQQLRIQLLELATRDENDRLVKSSVSFVVGKIAAVDYPDRWPDLLDNLLVVIRTGTDVQVRGALRVLGDLVDDGLSETQFFAAARGIVEALYQVAVTGDRKPLLRALAVSVFRSSFDLMDMVKDEHLKEVKLFAQEALQGWLPFFHDVLKLQLPLDKPAMASDGQQSESWNGLVALKLQCVKTLLKIKMVFSSLLLPQSPIFFQETWQELALLKGAHKQLYIEQDSQSRLEDADGLPYTLDFLVLEELDFLNQCIRAPPVQKQLNEELTAHGTATHDTPWMVELMLLLIDYGRITREEEELWEIDVSLYLSEETSVTANYTARTACGDLLIKLGEWVGQRALEGLFARTHALFAEDKGNSNWRAKEAALYLFTMLTGDMLDCGKSIPTEICDAYLQLAGAAIAAEGEPLLQARGYLAAGLLAETHLAATQYLEGCILAMTKAESELLQVACIKALDGFLKSPVLATSSGVVATMDRQTTVLHAINDFLGARDLADLEDADDLLAILCETLRRTIGLHPAVIVVNEGVPSIDLLFAIARCGARNFHVTLIVNECFEEIVRMLSDPTWYNALCAKVIPTLNGFFAFSDMTQDEPLITMATELLAVLAQNGTEPLPVGFVAQVAPKLKKLLLESNEGEVLRPGAEALKYMLSHDHQQMFEWHDEQGNNGLVVCLQIIDRLLGPAVEDNSASEVGGLAAELVEKAGHQRLGEGMLQRLLQAVAMRLSSAQAAPFIQSLILVFARLCLTAAGEVVAFLSQITVGSDNGLPVVLSKWLENSTNFAGYDEIRQNIIALSKLYDLNDPLINQTQVKGDLIVPTSDRIMTRSRAKQIPLPITDFFTVPFKDPDQYSIIPAPLKILKLLIEELTSAQGKSGAASLEVGGSAAAVAAAEALGKDTSKAAGNENGGKPGGDGGDDDDDDSDDSGWEDDDGDLLDLSLGATKNDLFSYLDGGSSWRLRDDETQAYLTEFFLRAARENTSGFKGWYDQLTPAEQQKLNELA</sequence>